<feature type="chain" id="PRO_5044877649" description="Neurotransmitter-gated ion-channel ligand-binding domain-containing protein" evidence="4">
    <location>
        <begin position="23"/>
        <end position="385"/>
    </location>
</feature>
<protein>
    <recommendedName>
        <fullName evidence="5">Neurotransmitter-gated ion-channel ligand-binding domain-containing protein</fullName>
    </recommendedName>
</protein>
<comment type="caution">
    <text evidence="6">The sequence shown here is derived from an EMBL/GenBank/DDBJ whole genome shotgun (WGS) entry which is preliminary data.</text>
</comment>
<dbReference type="PROSITE" id="PS00236">
    <property type="entry name" value="NEUROTR_ION_CHANNEL"/>
    <property type="match status" value="1"/>
</dbReference>
<dbReference type="InterPro" id="IPR018000">
    <property type="entry name" value="Neurotransmitter_ion_chnl_CS"/>
</dbReference>
<dbReference type="AlphaFoldDB" id="A0ABD6E5J3"/>
<feature type="transmembrane region" description="Helical" evidence="3">
    <location>
        <begin position="262"/>
        <end position="286"/>
    </location>
</feature>
<dbReference type="SUPFAM" id="SSF63712">
    <property type="entry name" value="Nicotinic receptor ligand binding domain-like"/>
    <property type="match status" value="1"/>
</dbReference>
<dbReference type="InterPro" id="IPR006202">
    <property type="entry name" value="Neur_chan_lig-bd"/>
</dbReference>
<feature type="signal peptide" evidence="4">
    <location>
        <begin position="1"/>
        <end position="22"/>
    </location>
</feature>
<dbReference type="InterPro" id="IPR036734">
    <property type="entry name" value="Neur_chan_lig-bd_sf"/>
</dbReference>
<name>A0ABD6E5J3_9BILA</name>
<organism evidence="6 7">
    <name type="scientific">Gnathostoma spinigerum</name>
    <dbReference type="NCBI Taxonomy" id="75299"/>
    <lineage>
        <taxon>Eukaryota</taxon>
        <taxon>Metazoa</taxon>
        <taxon>Ecdysozoa</taxon>
        <taxon>Nematoda</taxon>
        <taxon>Chromadorea</taxon>
        <taxon>Rhabditida</taxon>
        <taxon>Spirurina</taxon>
        <taxon>Gnathostomatomorpha</taxon>
        <taxon>Gnathostomatoidea</taxon>
        <taxon>Gnathostomatidae</taxon>
        <taxon>Gnathostoma</taxon>
    </lineage>
</organism>
<keyword evidence="4" id="KW-0732">Signal</keyword>
<reference evidence="6 7" key="1">
    <citation type="submission" date="2024-08" db="EMBL/GenBank/DDBJ databases">
        <title>Gnathostoma spinigerum genome.</title>
        <authorList>
            <person name="Gonzalez-Bertolin B."/>
            <person name="Monzon S."/>
            <person name="Zaballos A."/>
            <person name="Jimenez P."/>
            <person name="Dekumyoy P."/>
            <person name="Varona S."/>
            <person name="Cuesta I."/>
            <person name="Sumanam S."/>
            <person name="Adisakwattana P."/>
            <person name="Gasser R.B."/>
            <person name="Hernandez-Gonzalez A."/>
            <person name="Young N.D."/>
            <person name="Perteguer M.J."/>
        </authorList>
    </citation>
    <scope>NUCLEOTIDE SEQUENCE [LARGE SCALE GENOMIC DNA]</scope>
    <source>
        <strain evidence="6">AL3</strain>
        <tissue evidence="6">Liver</tissue>
    </source>
</reference>
<evidence type="ECO:0000256" key="4">
    <source>
        <dbReference type="SAM" id="SignalP"/>
    </source>
</evidence>
<evidence type="ECO:0000259" key="5">
    <source>
        <dbReference type="Pfam" id="PF02931"/>
    </source>
</evidence>
<feature type="domain" description="Neurotransmitter-gated ion-channel ligand-binding" evidence="5">
    <location>
        <begin position="35"/>
        <end position="178"/>
    </location>
</feature>
<accession>A0ABD6E5J3</accession>
<dbReference type="GO" id="GO:0016020">
    <property type="term" value="C:membrane"/>
    <property type="evidence" value="ECO:0007669"/>
    <property type="project" value="UniProtKB-SubCell"/>
</dbReference>
<keyword evidence="2 3" id="KW-0472">Membrane</keyword>
<keyword evidence="3" id="KW-0812">Transmembrane</keyword>
<dbReference type="InterPro" id="IPR006201">
    <property type="entry name" value="Neur_channel"/>
</dbReference>
<feature type="transmembrane region" description="Helical" evidence="3">
    <location>
        <begin position="292"/>
        <end position="311"/>
    </location>
</feature>
<comment type="subcellular location">
    <subcellularLocation>
        <location evidence="1">Membrane</location>
        <topology evidence="1">Multi-pass membrane protein</topology>
    </subcellularLocation>
</comment>
<dbReference type="Pfam" id="PF02931">
    <property type="entry name" value="Neur_chan_LBD"/>
    <property type="match status" value="1"/>
</dbReference>
<evidence type="ECO:0000256" key="3">
    <source>
        <dbReference type="SAM" id="Phobius"/>
    </source>
</evidence>
<evidence type="ECO:0000313" key="6">
    <source>
        <dbReference type="EMBL" id="MFH4974356.1"/>
    </source>
</evidence>
<dbReference type="Gene3D" id="2.70.170.10">
    <property type="entry name" value="Neurotransmitter-gated ion-channel ligand-binding domain"/>
    <property type="match status" value="1"/>
</dbReference>
<evidence type="ECO:0000313" key="7">
    <source>
        <dbReference type="Proteomes" id="UP001608902"/>
    </source>
</evidence>
<evidence type="ECO:0000256" key="2">
    <source>
        <dbReference type="ARBA" id="ARBA00023136"/>
    </source>
</evidence>
<feature type="transmembrane region" description="Helical" evidence="3">
    <location>
        <begin position="323"/>
        <end position="341"/>
    </location>
</feature>
<dbReference type="PANTHER" id="PTHR18945">
    <property type="entry name" value="NEUROTRANSMITTER GATED ION CHANNEL"/>
    <property type="match status" value="1"/>
</dbReference>
<keyword evidence="7" id="KW-1185">Reference proteome</keyword>
<proteinExistence type="predicted"/>
<dbReference type="Proteomes" id="UP001608902">
    <property type="component" value="Unassembled WGS sequence"/>
</dbReference>
<sequence length="385" mass="44299">MTVVAPIMNLFYLLSLPTTTEQLRGLQRITENEKVLLKKIFAEQSYDHLQPPGSPTEILSIMFIDHIEQLDQQQQVMSMHCSISFQWNDPRIVWEPRDYGNVEKITRSKSDFGRMWFPAIHFTEIKMRSDQAMQYYNTEVTIMYNGAVYVQVSLSIRSTCLFDFSAYPHDEQTCLLTMFTPLPLSRLKFSTYTSILTSQGGTLFGTKLSDSPLRSGEFIVHETNSKPLYILPFGRVTENITAARPSIMRSIVRYEIHFQRVITTYLFTIVLPLLCVTIVTFVVATIPSTTSSILWLLLCLAIQLANLAVLLMKIPPDQPSPPICAIIAAVVFVETFFLLIYRLTMNYLYTNEIKTENQKMITQRIEFGVRTFLLIEILLVAWLLR</sequence>
<evidence type="ECO:0000256" key="1">
    <source>
        <dbReference type="ARBA" id="ARBA00004141"/>
    </source>
</evidence>
<dbReference type="EMBL" id="JBGFUD010000360">
    <property type="protein sequence ID" value="MFH4974356.1"/>
    <property type="molecule type" value="Genomic_DNA"/>
</dbReference>
<gene>
    <name evidence="6" type="ORF">AB6A40_001065</name>
</gene>
<keyword evidence="3" id="KW-1133">Transmembrane helix</keyword>
<feature type="transmembrane region" description="Helical" evidence="3">
    <location>
        <begin position="367"/>
        <end position="384"/>
    </location>
</feature>